<dbReference type="EMBL" id="MU393426">
    <property type="protein sequence ID" value="KAI4870114.1"/>
    <property type="molecule type" value="Genomic_DNA"/>
</dbReference>
<name>A0ACB9ZEE6_9PEZI</name>
<accession>A0ACB9ZEE6</accession>
<proteinExistence type="predicted"/>
<reference evidence="1 2" key="1">
    <citation type="journal article" date="2022" name="New Phytol.">
        <title>Ecological generalism drives hyperdiversity of secondary metabolite gene clusters in xylarialean endophytes.</title>
        <authorList>
            <person name="Franco M.E.E."/>
            <person name="Wisecaver J.H."/>
            <person name="Arnold A.E."/>
            <person name="Ju Y.M."/>
            <person name="Slot J.C."/>
            <person name="Ahrendt S."/>
            <person name="Moore L.P."/>
            <person name="Eastman K.E."/>
            <person name="Scott K."/>
            <person name="Konkel Z."/>
            <person name="Mondo S.J."/>
            <person name="Kuo A."/>
            <person name="Hayes R.D."/>
            <person name="Haridas S."/>
            <person name="Andreopoulos B."/>
            <person name="Riley R."/>
            <person name="LaButti K."/>
            <person name="Pangilinan J."/>
            <person name="Lipzen A."/>
            <person name="Amirebrahimi M."/>
            <person name="Yan J."/>
            <person name="Adam C."/>
            <person name="Keymanesh K."/>
            <person name="Ng V."/>
            <person name="Louie K."/>
            <person name="Northen T."/>
            <person name="Drula E."/>
            <person name="Henrissat B."/>
            <person name="Hsieh H.M."/>
            <person name="Youens-Clark K."/>
            <person name="Lutzoni F."/>
            <person name="Miadlikowska J."/>
            <person name="Eastwood D.C."/>
            <person name="Hamelin R.C."/>
            <person name="Grigoriev I.V."/>
            <person name="U'Ren J.M."/>
        </authorList>
    </citation>
    <scope>NUCLEOTIDE SEQUENCE [LARGE SCALE GENOMIC DNA]</scope>
    <source>
        <strain evidence="1 2">CBS 119005</strain>
    </source>
</reference>
<organism evidence="1 2">
    <name type="scientific">Hypoxylon rubiginosum</name>
    <dbReference type="NCBI Taxonomy" id="110542"/>
    <lineage>
        <taxon>Eukaryota</taxon>
        <taxon>Fungi</taxon>
        <taxon>Dikarya</taxon>
        <taxon>Ascomycota</taxon>
        <taxon>Pezizomycotina</taxon>
        <taxon>Sordariomycetes</taxon>
        <taxon>Xylariomycetidae</taxon>
        <taxon>Xylariales</taxon>
        <taxon>Hypoxylaceae</taxon>
        <taxon>Hypoxylon</taxon>
    </lineage>
</organism>
<dbReference type="Proteomes" id="UP001497700">
    <property type="component" value="Unassembled WGS sequence"/>
</dbReference>
<gene>
    <name evidence="1" type="ORF">F4820DRAFT_405120</name>
</gene>
<evidence type="ECO:0000313" key="2">
    <source>
        <dbReference type="Proteomes" id="UP001497700"/>
    </source>
</evidence>
<sequence>MANRHTKVESKSRERVVDRETGEVMWDMDEAQRRADGMQLEKRRREFIANRNSRFVDDDDDDDSVGYRITVPPYIRREQQTTRNIDRFVAGDILQERNVDGIWDPRNTRDLTVHLKMPVQEDLEEVLEEFCRLQRLGDFTSATQFFKDNLQDHLDKPYILVEYAEMLLEQGDYNTLSGLHDDAIYNAGSNIRDTLDGGLLIWYWELMRVFIACHKPSIFLKDSFDSILGGLDRLRYSIALATSNDSSEKENISSTEVKMLALACRLGNLPNKKVRQQLTHLFSPFFFRSLYTNLLRNGRVWDLRDISMARMLTPEVDISNDWSDDPDIRRRVQGLITDWSGVAEEKDTSTILALLDILMSFILDELMTITGTDDLIEDILDQCAPLVFAIIEKDPTSMRSRPFMRWMLAKSRFTHTKGSGYIESQRQNLRSSEGITFYTKRTRLPQYIPLKDETPGWIPNQPPPDYEDSAKIVAKTSKSLGDFQTESIALQELIKLSANPAKEFRELSNLQKLAQGDLYNYSKTLISKYLICNTDDLRNDLKAEISGLFSMSFFSNCLDVVDSWTLRMVQYALEGEGPTAKQALEAADKTYRELPEGFRREIDEKFPGVKGRARRAGGSLRNPNATRTEWQEEEDRLGFEQKILDAKKKRLETDRRDAELSENDLEDIHVTIQPAIPDGKKMTVSFENLEISSNKPGTSDKHTPTQEELVTKMKVFNIEPQKRGDDMKEAKIHVTRVRDDKKPSGPTQARSEVSFAEKRRKAEKILYYLEAELAKVIEDESPEKKEDTADKREYLEIAIDDQKKEILEIEEQERRVMQEEEAKREKQEREEAAKRMLRDRRYNPPGPTKYLDLDPLDVTESPRRSATETKRKPDTKNASGGAGGGKQSGYVLDEDSERGKQPPADTPSGIKDGDDEKKEKFPILPAEDQDAAIDSWIYSIEEEPQIDIDNPAKARDDQEGAAVEEVEEADAAEADKKPPGKEDKKRLTVKPTPATIESVEDTGETSRQAPVPTSGDKQVP</sequence>
<evidence type="ECO:0000313" key="1">
    <source>
        <dbReference type="EMBL" id="KAI4870114.1"/>
    </source>
</evidence>
<comment type="caution">
    <text evidence="1">The sequence shown here is derived from an EMBL/GenBank/DDBJ whole genome shotgun (WGS) entry which is preliminary data.</text>
</comment>
<protein>
    <submittedName>
        <fullName evidence="1">Uncharacterized protein</fullName>
    </submittedName>
</protein>
<keyword evidence="2" id="KW-1185">Reference proteome</keyword>